<comment type="caution">
    <text evidence="2">The sequence shown here is derived from an EMBL/GenBank/DDBJ whole genome shotgun (WGS) entry which is preliminary data.</text>
</comment>
<gene>
    <name evidence="2" type="ORF">DFH07DRAFT_785697</name>
</gene>
<name>A0AAD7H9C0_9AGAR</name>
<keyword evidence="3" id="KW-1185">Reference proteome</keyword>
<dbReference type="AlphaFoldDB" id="A0AAD7H9C0"/>
<dbReference type="EMBL" id="JARJLG010000359">
    <property type="protein sequence ID" value="KAJ7714970.1"/>
    <property type="molecule type" value="Genomic_DNA"/>
</dbReference>
<organism evidence="2 3">
    <name type="scientific">Mycena maculata</name>
    <dbReference type="NCBI Taxonomy" id="230809"/>
    <lineage>
        <taxon>Eukaryota</taxon>
        <taxon>Fungi</taxon>
        <taxon>Dikarya</taxon>
        <taxon>Basidiomycota</taxon>
        <taxon>Agaricomycotina</taxon>
        <taxon>Agaricomycetes</taxon>
        <taxon>Agaricomycetidae</taxon>
        <taxon>Agaricales</taxon>
        <taxon>Marasmiineae</taxon>
        <taxon>Mycenaceae</taxon>
        <taxon>Mycena</taxon>
    </lineage>
</organism>
<evidence type="ECO:0000313" key="3">
    <source>
        <dbReference type="Proteomes" id="UP001215280"/>
    </source>
</evidence>
<dbReference type="Proteomes" id="UP001215280">
    <property type="component" value="Unassembled WGS sequence"/>
</dbReference>
<evidence type="ECO:0000313" key="2">
    <source>
        <dbReference type="EMBL" id="KAJ7714970.1"/>
    </source>
</evidence>
<feature type="region of interest" description="Disordered" evidence="1">
    <location>
        <begin position="37"/>
        <end position="61"/>
    </location>
</feature>
<protein>
    <submittedName>
        <fullName evidence="2">Uncharacterized protein</fullName>
    </submittedName>
</protein>
<evidence type="ECO:0000256" key="1">
    <source>
        <dbReference type="SAM" id="MobiDB-lite"/>
    </source>
</evidence>
<proteinExistence type="predicted"/>
<sequence length="220" mass="24928">MAIERREKENTPFINHQSQEVINKKWDNRVQYTVIPGINEESEGNSQRETDETPASNGWPRQGQWYPLGFNLSQSKFKDHPGTSNDDEVIGEQGIKGASETTWYSPIEQALYVTQSFVDDPVVEKLWSYDRNHENGIGSTRSCFNMAQKENQVASRPAPCSAEVMTSLWGIYQSTVSLGTKRSSVTLCKRAVVSVEFIKYLYKEAVINTEGDRYKMGQAV</sequence>
<reference evidence="2" key="1">
    <citation type="submission" date="2023-03" db="EMBL/GenBank/DDBJ databases">
        <title>Massive genome expansion in bonnet fungi (Mycena s.s.) driven by repeated elements and novel gene families across ecological guilds.</title>
        <authorList>
            <consortium name="Lawrence Berkeley National Laboratory"/>
            <person name="Harder C.B."/>
            <person name="Miyauchi S."/>
            <person name="Viragh M."/>
            <person name="Kuo A."/>
            <person name="Thoen E."/>
            <person name="Andreopoulos B."/>
            <person name="Lu D."/>
            <person name="Skrede I."/>
            <person name="Drula E."/>
            <person name="Henrissat B."/>
            <person name="Morin E."/>
            <person name="Kohler A."/>
            <person name="Barry K."/>
            <person name="LaButti K."/>
            <person name="Morin E."/>
            <person name="Salamov A."/>
            <person name="Lipzen A."/>
            <person name="Mereny Z."/>
            <person name="Hegedus B."/>
            <person name="Baldrian P."/>
            <person name="Stursova M."/>
            <person name="Weitz H."/>
            <person name="Taylor A."/>
            <person name="Grigoriev I.V."/>
            <person name="Nagy L.G."/>
            <person name="Martin F."/>
            <person name="Kauserud H."/>
        </authorList>
    </citation>
    <scope>NUCLEOTIDE SEQUENCE</scope>
    <source>
        <strain evidence="2">CBHHK188m</strain>
    </source>
</reference>
<accession>A0AAD7H9C0</accession>